<proteinExistence type="predicted"/>
<reference evidence="1" key="2">
    <citation type="journal article" date="2015" name="Data Brief">
        <title>Shoot transcriptome of the giant reed, Arundo donax.</title>
        <authorList>
            <person name="Barrero R.A."/>
            <person name="Guerrero F.D."/>
            <person name="Moolhuijzen P."/>
            <person name="Goolsby J.A."/>
            <person name="Tidwell J."/>
            <person name="Bellgard S.E."/>
            <person name="Bellgard M.I."/>
        </authorList>
    </citation>
    <scope>NUCLEOTIDE SEQUENCE</scope>
    <source>
        <tissue evidence="1">Shoot tissue taken approximately 20 cm above the soil surface</tissue>
    </source>
</reference>
<sequence>MNTLCWCSIERCLRYVKFILSGYTFV</sequence>
<accession>A0A0A8Z998</accession>
<name>A0A0A8Z998_ARUDO</name>
<organism evidence="1">
    <name type="scientific">Arundo donax</name>
    <name type="common">Giant reed</name>
    <name type="synonym">Donax arundinaceus</name>
    <dbReference type="NCBI Taxonomy" id="35708"/>
    <lineage>
        <taxon>Eukaryota</taxon>
        <taxon>Viridiplantae</taxon>
        <taxon>Streptophyta</taxon>
        <taxon>Embryophyta</taxon>
        <taxon>Tracheophyta</taxon>
        <taxon>Spermatophyta</taxon>
        <taxon>Magnoliopsida</taxon>
        <taxon>Liliopsida</taxon>
        <taxon>Poales</taxon>
        <taxon>Poaceae</taxon>
        <taxon>PACMAD clade</taxon>
        <taxon>Arundinoideae</taxon>
        <taxon>Arundineae</taxon>
        <taxon>Arundo</taxon>
    </lineage>
</organism>
<dbReference type="EMBL" id="GBRH01264595">
    <property type="protein sequence ID" value="JAD33300.1"/>
    <property type="molecule type" value="Transcribed_RNA"/>
</dbReference>
<evidence type="ECO:0000313" key="1">
    <source>
        <dbReference type="EMBL" id="JAD33300.1"/>
    </source>
</evidence>
<dbReference type="AlphaFoldDB" id="A0A0A8Z998"/>
<protein>
    <submittedName>
        <fullName evidence="1">Uncharacterized protein</fullName>
    </submittedName>
</protein>
<reference evidence="1" key="1">
    <citation type="submission" date="2014-09" db="EMBL/GenBank/DDBJ databases">
        <authorList>
            <person name="Magalhaes I.L.F."/>
            <person name="Oliveira U."/>
            <person name="Santos F.R."/>
            <person name="Vidigal T.H.D.A."/>
            <person name="Brescovit A.D."/>
            <person name="Santos A.J."/>
        </authorList>
    </citation>
    <scope>NUCLEOTIDE SEQUENCE</scope>
    <source>
        <tissue evidence="1">Shoot tissue taken approximately 20 cm above the soil surface</tissue>
    </source>
</reference>